<dbReference type="EMBL" id="CP076134">
    <property type="protein sequence ID" value="QWG12138.1"/>
    <property type="molecule type" value="Genomic_DNA"/>
</dbReference>
<dbReference type="AlphaFoldDB" id="A0A975NBP1"/>
<dbReference type="Proteomes" id="UP000680839">
    <property type="component" value="Chromosome"/>
</dbReference>
<dbReference type="InterPro" id="IPR011335">
    <property type="entry name" value="Restrct_endonuc-II-like"/>
</dbReference>
<accession>A0A975NBP1</accession>
<dbReference type="PANTHER" id="PTHR38590:SF1">
    <property type="entry name" value="BLL0828 PROTEIN"/>
    <property type="match status" value="1"/>
</dbReference>
<organism evidence="2 3">
    <name type="scientific">Bradyrhizobium sediminis</name>
    <dbReference type="NCBI Taxonomy" id="2840469"/>
    <lineage>
        <taxon>Bacteria</taxon>
        <taxon>Pseudomonadati</taxon>
        <taxon>Pseudomonadota</taxon>
        <taxon>Alphaproteobacteria</taxon>
        <taxon>Hyphomicrobiales</taxon>
        <taxon>Nitrobacteraceae</taxon>
        <taxon>Bradyrhizobium</taxon>
    </lineage>
</organism>
<evidence type="ECO:0000259" key="1">
    <source>
        <dbReference type="Pfam" id="PF04480"/>
    </source>
</evidence>
<name>A0A975NBP1_9BRAD</name>
<evidence type="ECO:0000313" key="2">
    <source>
        <dbReference type="EMBL" id="QWG12138.1"/>
    </source>
</evidence>
<sequence>MPQRTPRAVDKRVPRARALRRDATEAEKKLWQHLRQPPFKQHHFRRQATIGPYFADFASHQLRMVIEVDGGQHSDNIADNRRTSCLASEGYRVLRFWNNDVLGNMSGVLAAIDTAINADRPPTPDPSPPQAGGGE</sequence>
<gene>
    <name evidence="2" type="ORF">KMZ29_20810</name>
</gene>
<dbReference type="Gene3D" id="3.40.960.10">
    <property type="entry name" value="VSR Endonuclease"/>
    <property type="match status" value="1"/>
</dbReference>
<dbReference type="InterPro" id="IPR047216">
    <property type="entry name" value="Endonuclease_DUF559_bact"/>
</dbReference>
<dbReference type="SUPFAM" id="SSF52980">
    <property type="entry name" value="Restriction endonuclease-like"/>
    <property type="match status" value="1"/>
</dbReference>
<evidence type="ECO:0000313" key="3">
    <source>
        <dbReference type="Proteomes" id="UP000680839"/>
    </source>
</evidence>
<reference evidence="2" key="1">
    <citation type="submission" date="2021-06" db="EMBL/GenBank/DDBJ databases">
        <title>Bradyrhizobium sp. S2-20-1 Genome sequencing.</title>
        <authorList>
            <person name="Jin L."/>
        </authorList>
    </citation>
    <scope>NUCLEOTIDE SEQUENCE</scope>
    <source>
        <strain evidence="2">S2-20-1</strain>
    </source>
</reference>
<protein>
    <submittedName>
        <fullName evidence="2">DUF559 domain-containing protein</fullName>
    </submittedName>
</protein>
<feature type="domain" description="DUF559" evidence="1">
    <location>
        <begin position="13"/>
        <end position="116"/>
    </location>
</feature>
<dbReference type="PANTHER" id="PTHR38590">
    <property type="entry name" value="BLL0828 PROTEIN"/>
    <property type="match status" value="1"/>
</dbReference>
<dbReference type="CDD" id="cd01038">
    <property type="entry name" value="Endonuclease_DUF559"/>
    <property type="match status" value="1"/>
</dbReference>
<proteinExistence type="predicted"/>
<dbReference type="InterPro" id="IPR007569">
    <property type="entry name" value="DUF559"/>
</dbReference>
<dbReference type="Pfam" id="PF04480">
    <property type="entry name" value="DUF559"/>
    <property type="match status" value="1"/>
</dbReference>